<dbReference type="EMBL" id="BK016265">
    <property type="protein sequence ID" value="DAG05783.1"/>
    <property type="molecule type" value="Genomic_DNA"/>
</dbReference>
<proteinExistence type="predicted"/>
<organism evidence="1">
    <name type="scientific">Myoviridae sp. ctkfK18</name>
    <dbReference type="NCBI Taxonomy" id="2825165"/>
    <lineage>
        <taxon>Viruses</taxon>
        <taxon>Duplodnaviria</taxon>
        <taxon>Heunggongvirae</taxon>
        <taxon>Uroviricota</taxon>
        <taxon>Caudoviricetes</taxon>
    </lineage>
</organism>
<name>A0A8S5VGR7_9CAUD</name>
<dbReference type="InterPro" id="IPR027417">
    <property type="entry name" value="P-loop_NTPase"/>
</dbReference>
<dbReference type="Gene3D" id="3.40.50.300">
    <property type="entry name" value="P-loop containing nucleotide triphosphate hydrolases"/>
    <property type="match status" value="1"/>
</dbReference>
<accession>A0A8S5VGR7</accession>
<reference evidence="1" key="1">
    <citation type="journal article" date="2021" name="Proc. Natl. Acad. Sci. U.S.A.">
        <title>A Catalog of Tens of Thousands of Viruses from Human Metagenomes Reveals Hidden Associations with Chronic Diseases.</title>
        <authorList>
            <person name="Tisza M.J."/>
            <person name="Buck C.B."/>
        </authorList>
    </citation>
    <scope>NUCLEOTIDE SEQUENCE</scope>
    <source>
        <strain evidence="1">CtkfK18</strain>
    </source>
</reference>
<dbReference type="Gene3D" id="3.30.420.240">
    <property type="match status" value="1"/>
</dbReference>
<sequence>MVSYEEIMHGKHEKFDNFLKDLGIEKDILVNFVDSTYDQFIRNTREEIAKYRNEGLEPPENLVIDNNISFQEYNENKQKVLEAISTFIESENDDISNKKEFRFPYCEIFNGNFPKLDKTKLSEQAKVALKVDGLPDFAYDIYYNAEYKKAIPIYYDYSTVNHQWVEFSFMLEKMGDFLGININHKAPLITLNRILLGIDIDNPVISSDIQIAAAIECEQNPIYMVREAGRIVDEATGNRIPYEMTIATWTFLWLYAQRFNIYREQSRQTGKTFDLTKVLGMDWGAGLRNAKMLVVHFNQDEAGKNRRGMIDAANMLPRFLKFHTIKTKKVKGKQVLVEEEDFAPSLKAREVKNEERNNFLKIFAVGTSETQAERTGRGDSPRFVYVDEINFIRHTTAMLGGILFAHGTARLLAIRSNQRHGIYFTSTPGKLNTTSGRLMYELVFKEMAQFDIEFFGYTYEELCKVMNNSKKHFWTMSYEYFELGFNEAWLEKSINESNDREVFMTDMLNRWLEVDSESLYGQKLMGRVSKLAKETPHRTFMFMKNHKMTYFSHEDIPFEEYLKKFHAIGIGVDIAFGGNDSSVVFIADLETFQPIMNWNTNSLDVNDFSFVCIKLFKYLKEVNPNMIMIINPEVDGVGQIYMNNMRKAGMEPYLFRIDKHVEKKLDDSSFRFTNKKLTGNIESTFGTRQRSADTRKYITTELWRQLIDKYPYAFGNVISYSELGTLREERGGKINHKYGCHDDNLMATALAYMIAIKPDYRLSLEKNWNFIVDYSKIKVLSLTSLVNAHLEDNNYYKEGKIEYEIIKFRGTDDKIYDKIIAWKWINGSKEYLNDEEINEECLHGQLAGKEDIFNMKIPSMTMMIHTFNNSTGSDTYMTGRARSVTSHSKYNKKDKRLW</sequence>
<evidence type="ECO:0000313" key="1">
    <source>
        <dbReference type="EMBL" id="DAG05783.1"/>
    </source>
</evidence>
<protein>
    <submittedName>
        <fullName evidence="1">Large terminase</fullName>
    </submittedName>
</protein>